<evidence type="ECO:0000313" key="2">
    <source>
        <dbReference type="Proteomes" id="UP000807306"/>
    </source>
</evidence>
<sequence>MEKNTRVMFKAAEGIITLIEIRISKRRQKNQAKKAIESGIMKSNKIKSESAKRRENAHIIFNLQEKEGYVLRE</sequence>
<gene>
    <name evidence="1" type="ORF">CPB83DRAFT_860858</name>
</gene>
<comment type="caution">
    <text evidence="1">The sequence shown here is derived from an EMBL/GenBank/DDBJ whole genome shotgun (WGS) entry which is preliminary data.</text>
</comment>
<organism evidence="1 2">
    <name type="scientific">Crepidotus variabilis</name>
    <dbReference type="NCBI Taxonomy" id="179855"/>
    <lineage>
        <taxon>Eukaryota</taxon>
        <taxon>Fungi</taxon>
        <taxon>Dikarya</taxon>
        <taxon>Basidiomycota</taxon>
        <taxon>Agaricomycotina</taxon>
        <taxon>Agaricomycetes</taxon>
        <taxon>Agaricomycetidae</taxon>
        <taxon>Agaricales</taxon>
        <taxon>Agaricineae</taxon>
        <taxon>Crepidotaceae</taxon>
        <taxon>Crepidotus</taxon>
    </lineage>
</organism>
<reference evidence="1" key="1">
    <citation type="submission" date="2020-11" db="EMBL/GenBank/DDBJ databases">
        <authorList>
            <consortium name="DOE Joint Genome Institute"/>
            <person name="Ahrendt S."/>
            <person name="Riley R."/>
            <person name="Andreopoulos W."/>
            <person name="Labutti K."/>
            <person name="Pangilinan J."/>
            <person name="Ruiz-Duenas F.J."/>
            <person name="Barrasa J.M."/>
            <person name="Sanchez-Garcia M."/>
            <person name="Camarero S."/>
            <person name="Miyauchi S."/>
            <person name="Serrano A."/>
            <person name="Linde D."/>
            <person name="Babiker R."/>
            <person name="Drula E."/>
            <person name="Ayuso-Fernandez I."/>
            <person name="Pacheco R."/>
            <person name="Padilla G."/>
            <person name="Ferreira P."/>
            <person name="Barriuso J."/>
            <person name="Kellner H."/>
            <person name="Castanera R."/>
            <person name="Alfaro M."/>
            <person name="Ramirez L."/>
            <person name="Pisabarro A.G."/>
            <person name="Kuo A."/>
            <person name="Tritt A."/>
            <person name="Lipzen A."/>
            <person name="He G."/>
            <person name="Yan M."/>
            <person name="Ng V."/>
            <person name="Cullen D."/>
            <person name="Martin F."/>
            <person name="Rosso M.-N."/>
            <person name="Henrissat B."/>
            <person name="Hibbett D."/>
            <person name="Martinez A.T."/>
            <person name="Grigoriev I.V."/>
        </authorList>
    </citation>
    <scope>NUCLEOTIDE SEQUENCE</scope>
    <source>
        <strain evidence="1">CBS 506.95</strain>
    </source>
</reference>
<accession>A0A9P6E900</accession>
<evidence type="ECO:0000313" key="1">
    <source>
        <dbReference type="EMBL" id="KAF9524652.1"/>
    </source>
</evidence>
<name>A0A9P6E900_9AGAR</name>
<dbReference type="Proteomes" id="UP000807306">
    <property type="component" value="Unassembled WGS sequence"/>
</dbReference>
<dbReference type="EMBL" id="MU157895">
    <property type="protein sequence ID" value="KAF9524652.1"/>
    <property type="molecule type" value="Genomic_DNA"/>
</dbReference>
<dbReference type="AlphaFoldDB" id="A0A9P6E900"/>
<protein>
    <submittedName>
        <fullName evidence="1">Uncharacterized protein</fullName>
    </submittedName>
</protein>
<proteinExistence type="predicted"/>
<keyword evidence="2" id="KW-1185">Reference proteome</keyword>